<feature type="signal peptide" evidence="7">
    <location>
        <begin position="1"/>
        <end position="26"/>
    </location>
</feature>
<dbReference type="Proteomes" id="UP000707535">
    <property type="component" value="Unassembled WGS sequence"/>
</dbReference>
<keyword evidence="2" id="KW-1003">Cell membrane</keyword>
<keyword evidence="4 6" id="KW-1133">Transmembrane helix</keyword>
<feature type="transmembrane region" description="Helical" evidence="6">
    <location>
        <begin position="119"/>
        <end position="137"/>
    </location>
</feature>
<protein>
    <submittedName>
        <fullName evidence="8">APC family permease</fullName>
    </submittedName>
</protein>
<dbReference type="InterPro" id="IPR002293">
    <property type="entry name" value="AA/rel_permease1"/>
</dbReference>
<dbReference type="AlphaFoldDB" id="A0A921K013"/>
<feature type="transmembrane region" description="Helical" evidence="6">
    <location>
        <begin position="415"/>
        <end position="437"/>
    </location>
</feature>
<name>A0A921K013_9LACO</name>
<dbReference type="PANTHER" id="PTHR42770:SF11">
    <property type="entry name" value="INNER MEMBRANE TRANSPORT PROTEIN YBAT"/>
    <property type="match status" value="1"/>
</dbReference>
<feature type="transmembrane region" description="Helical" evidence="6">
    <location>
        <begin position="390"/>
        <end position="409"/>
    </location>
</feature>
<feature type="transmembrane region" description="Helical" evidence="6">
    <location>
        <begin position="355"/>
        <end position="378"/>
    </location>
</feature>
<dbReference type="PANTHER" id="PTHR42770">
    <property type="entry name" value="AMINO ACID TRANSPORTER-RELATED"/>
    <property type="match status" value="1"/>
</dbReference>
<dbReference type="Gene3D" id="1.20.1740.10">
    <property type="entry name" value="Amino acid/polyamine transporter I"/>
    <property type="match status" value="1"/>
</dbReference>
<dbReference type="InterPro" id="IPR050367">
    <property type="entry name" value="APC_superfamily"/>
</dbReference>
<keyword evidence="3 6" id="KW-0812">Transmembrane</keyword>
<evidence type="ECO:0000313" key="8">
    <source>
        <dbReference type="EMBL" id="HJE96774.1"/>
    </source>
</evidence>
<organism evidence="8 9">
    <name type="scientific">Ligilactobacillus acidipiscis</name>
    <dbReference type="NCBI Taxonomy" id="89059"/>
    <lineage>
        <taxon>Bacteria</taxon>
        <taxon>Bacillati</taxon>
        <taxon>Bacillota</taxon>
        <taxon>Bacilli</taxon>
        <taxon>Lactobacillales</taxon>
        <taxon>Lactobacillaceae</taxon>
        <taxon>Ligilactobacillus</taxon>
    </lineage>
</organism>
<evidence type="ECO:0000256" key="5">
    <source>
        <dbReference type="ARBA" id="ARBA00023136"/>
    </source>
</evidence>
<evidence type="ECO:0000256" key="3">
    <source>
        <dbReference type="ARBA" id="ARBA00022692"/>
    </source>
</evidence>
<keyword evidence="5 6" id="KW-0472">Membrane</keyword>
<feature type="transmembrane region" description="Helical" evidence="6">
    <location>
        <begin position="149"/>
        <end position="171"/>
    </location>
</feature>
<evidence type="ECO:0000256" key="2">
    <source>
        <dbReference type="ARBA" id="ARBA00022475"/>
    </source>
</evidence>
<gene>
    <name evidence="8" type="ORF">K8V00_04060</name>
</gene>
<comment type="subcellular location">
    <subcellularLocation>
        <location evidence="1">Cell membrane</location>
        <topology evidence="1">Multi-pass membrane protein</topology>
    </subcellularLocation>
</comment>
<feature type="transmembrane region" description="Helical" evidence="6">
    <location>
        <begin position="42"/>
        <end position="62"/>
    </location>
</feature>
<reference evidence="8" key="2">
    <citation type="submission" date="2021-09" db="EMBL/GenBank/DDBJ databases">
        <authorList>
            <person name="Gilroy R."/>
        </authorList>
    </citation>
    <scope>NUCLEOTIDE SEQUENCE</scope>
    <source>
        <strain evidence="8">CHK174-6876</strain>
    </source>
</reference>
<reference evidence="8" key="1">
    <citation type="journal article" date="2021" name="PeerJ">
        <title>Extensive microbial diversity within the chicken gut microbiome revealed by metagenomics and culture.</title>
        <authorList>
            <person name="Gilroy R."/>
            <person name="Ravi A."/>
            <person name="Getino M."/>
            <person name="Pursley I."/>
            <person name="Horton D.L."/>
            <person name="Alikhan N.F."/>
            <person name="Baker D."/>
            <person name="Gharbi K."/>
            <person name="Hall N."/>
            <person name="Watson M."/>
            <person name="Adriaenssens E.M."/>
            <person name="Foster-Nyarko E."/>
            <person name="Jarju S."/>
            <person name="Secka A."/>
            <person name="Antonio M."/>
            <person name="Oren A."/>
            <person name="Chaudhuri R.R."/>
            <person name="La Ragione R."/>
            <person name="Hildebrand F."/>
            <person name="Pallen M.J."/>
        </authorList>
    </citation>
    <scope>NUCLEOTIDE SEQUENCE</scope>
    <source>
        <strain evidence="8">CHK174-6876</strain>
    </source>
</reference>
<proteinExistence type="predicted"/>
<feature type="transmembrane region" description="Helical" evidence="6">
    <location>
        <begin position="224"/>
        <end position="254"/>
    </location>
</feature>
<dbReference type="GO" id="GO:0022857">
    <property type="term" value="F:transmembrane transporter activity"/>
    <property type="evidence" value="ECO:0007669"/>
    <property type="project" value="InterPro"/>
</dbReference>
<comment type="caution">
    <text evidence="8">The sequence shown here is derived from an EMBL/GenBank/DDBJ whole genome shotgun (WGS) entry which is preliminary data.</text>
</comment>
<evidence type="ECO:0000256" key="6">
    <source>
        <dbReference type="SAM" id="Phobius"/>
    </source>
</evidence>
<feature type="transmembrane region" description="Helical" evidence="6">
    <location>
        <begin position="328"/>
        <end position="349"/>
    </location>
</feature>
<evidence type="ECO:0000313" key="9">
    <source>
        <dbReference type="Proteomes" id="UP000707535"/>
    </source>
</evidence>
<accession>A0A921K013</accession>
<feature type="chain" id="PRO_5036942186" evidence="7">
    <location>
        <begin position="27"/>
        <end position="443"/>
    </location>
</feature>
<evidence type="ECO:0000256" key="4">
    <source>
        <dbReference type="ARBA" id="ARBA00022989"/>
    </source>
</evidence>
<evidence type="ECO:0000256" key="7">
    <source>
        <dbReference type="SAM" id="SignalP"/>
    </source>
</evidence>
<feature type="transmembrane region" description="Helical" evidence="6">
    <location>
        <begin position="83"/>
        <end position="107"/>
    </location>
</feature>
<keyword evidence="7" id="KW-0732">Signal</keyword>
<dbReference type="Pfam" id="PF13520">
    <property type="entry name" value="AA_permease_2"/>
    <property type="match status" value="1"/>
</dbReference>
<dbReference type="GO" id="GO:0005886">
    <property type="term" value="C:plasma membrane"/>
    <property type="evidence" value="ECO:0007669"/>
    <property type="project" value="UniProtKB-SubCell"/>
</dbReference>
<feature type="transmembrane region" description="Helical" evidence="6">
    <location>
        <begin position="191"/>
        <end position="212"/>
    </location>
</feature>
<sequence>MKNKKLTQLEVLGLSVAMLAPTGAMAFNTAGAVANAGMVAPIGFLLAGLGILFVGISFVSLGSHISDEGSAYAYNSKALGEKAGFISGWLLVLTYVTFAFSSSAVVGNFIDVFLKNFDISLPVPLYVILVLLVGGALSHKGIEFSTRFALVLELVAIGALIILTAAILLHGGDAGINAKPVNPSNGSWSGIGAGMIFAMMSFAGFEGSATIAPRATQPHKAIKVAILGSVIFAALFYFIVSYTEIIGFGTSHIGLMKNSSAPLNYLATRYVGKWMAIFIDFASVSSYFACYFGALNAGAFMLEALSKNGYLFPWLGQLKGEKETPTHALDLITVLAFIFYAIIGIGFKVSAGDYYNYLGTIGVIALLLVYVLVSAGAIAYSRKHSDKHSFFKHTLAPLIGILVMIFPIYSNLWPIPAWPMNTFPYIVFVWLILGFFVPQKKKK</sequence>
<evidence type="ECO:0000256" key="1">
    <source>
        <dbReference type="ARBA" id="ARBA00004651"/>
    </source>
</evidence>
<dbReference type="PIRSF" id="PIRSF006060">
    <property type="entry name" value="AA_transporter"/>
    <property type="match status" value="1"/>
</dbReference>
<feature type="transmembrane region" description="Helical" evidence="6">
    <location>
        <begin position="274"/>
        <end position="302"/>
    </location>
</feature>
<dbReference type="EMBL" id="DYXG01000035">
    <property type="protein sequence ID" value="HJE96774.1"/>
    <property type="molecule type" value="Genomic_DNA"/>
</dbReference>